<name>A0ABZ2ZTP5_9MICC</name>
<keyword evidence="2" id="KW-1133">Transmembrane helix</keyword>
<organism evidence="3 4">
    <name type="scientific">Arthrobacter citreus</name>
    <dbReference type="NCBI Taxonomy" id="1670"/>
    <lineage>
        <taxon>Bacteria</taxon>
        <taxon>Bacillati</taxon>
        <taxon>Actinomycetota</taxon>
        <taxon>Actinomycetes</taxon>
        <taxon>Micrococcales</taxon>
        <taxon>Micrococcaceae</taxon>
        <taxon>Arthrobacter</taxon>
    </lineage>
</organism>
<dbReference type="EMBL" id="CP151657">
    <property type="protein sequence ID" value="WZP14540.1"/>
    <property type="molecule type" value="Genomic_DNA"/>
</dbReference>
<evidence type="ECO:0000256" key="1">
    <source>
        <dbReference type="SAM" id="MobiDB-lite"/>
    </source>
</evidence>
<dbReference type="Proteomes" id="UP001448858">
    <property type="component" value="Chromosome"/>
</dbReference>
<keyword evidence="4" id="KW-1185">Reference proteome</keyword>
<dbReference type="RefSeq" id="WP_342022193.1">
    <property type="nucleotide sequence ID" value="NZ_CP151657.1"/>
</dbReference>
<feature type="compositionally biased region" description="Basic and acidic residues" evidence="1">
    <location>
        <begin position="1"/>
        <end position="13"/>
    </location>
</feature>
<accession>A0ABZ2ZTP5</accession>
<reference evidence="3 4" key="1">
    <citation type="submission" date="2024-04" db="EMBL/GenBank/DDBJ databases">
        <title>Arthrobacter sp. from Plains bison fecal sample.</title>
        <authorList>
            <person name="Ruzzini A."/>
        </authorList>
    </citation>
    <scope>NUCLEOTIDE SEQUENCE [LARGE SCALE GENOMIC DNA]</scope>
    <source>
        <strain evidence="3 4">EINP1</strain>
    </source>
</reference>
<evidence type="ECO:0000256" key="2">
    <source>
        <dbReference type="SAM" id="Phobius"/>
    </source>
</evidence>
<evidence type="ECO:0000313" key="4">
    <source>
        <dbReference type="Proteomes" id="UP001448858"/>
    </source>
</evidence>
<keyword evidence="2" id="KW-0472">Membrane</keyword>
<evidence type="ECO:0000313" key="3">
    <source>
        <dbReference type="EMBL" id="WZP14540.1"/>
    </source>
</evidence>
<proteinExistence type="predicted"/>
<feature type="region of interest" description="Disordered" evidence="1">
    <location>
        <begin position="1"/>
        <end position="22"/>
    </location>
</feature>
<sequence>MTDQRGDGQDKRVSGARRSTGSAAGRARNLFLLMWMPAAALLLVLSGVLLLAQGPGPTEISWVAYTPLPEEGLPDGVMLFSRGMRAGALLVLAGAVLFAFWGGLQAGNRRRPRGRRS</sequence>
<protein>
    <submittedName>
        <fullName evidence="3">Uncharacterized protein</fullName>
    </submittedName>
</protein>
<feature type="transmembrane region" description="Helical" evidence="2">
    <location>
        <begin position="86"/>
        <end position="107"/>
    </location>
</feature>
<keyword evidence="2" id="KW-0812">Transmembrane</keyword>
<gene>
    <name evidence="3" type="ORF">AAE021_10020</name>
</gene>
<feature type="transmembrane region" description="Helical" evidence="2">
    <location>
        <begin position="30"/>
        <end position="52"/>
    </location>
</feature>